<evidence type="ECO:0000256" key="2">
    <source>
        <dbReference type="SAM" id="Phobius"/>
    </source>
</evidence>
<accession>A0AAD6U336</accession>
<feature type="transmembrane region" description="Helical" evidence="2">
    <location>
        <begin position="223"/>
        <end position="243"/>
    </location>
</feature>
<protein>
    <recommendedName>
        <fullName evidence="3">DUF6534 domain-containing protein</fullName>
    </recommendedName>
</protein>
<dbReference type="AlphaFoldDB" id="A0AAD6U336"/>
<evidence type="ECO:0000313" key="4">
    <source>
        <dbReference type="EMBL" id="KAJ7088796.1"/>
    </source>
</evidence>
<dbReference type="Proteomes" id="UP001222325">
    <property type="component" value="Unassembled WGS sequence"/>
</dbReference>
<reference evidence="4" key="1">
    <citation type="submission" date="2023-03" db="EMBL/GenBank/DDBJ databases">
        <title>Massive genome expansion in bonnet fungi (Mycena s.s.) driven by repeated elements and novel gene families across ecological guilds.</title>
        <authorList>
            <consortium name="Lawrence Berkeley National Laboratory"/>
            <person name="Harder C.B."/>
            <person name="Miyauchi S."/>
            <person name="Viragh M."/>
            <person name="Kuo A."/>
            <person name="Thoen E."/>
            <person name="Andreopoulos B."/>
            <person name="Lu D."/>
            <person name="Skrede I."/>
            <person name="Drula E."/>
            <person name="Henrissat B."/>
            <person name="Morin E."/>
            <person name="Kohler A."/>
            <person name="Barry K."/>
            <person name="LaButti K."/>
            <person name="Morin E."/>
            <person name="Salamov A."/>
            <person name="Lipzen A."/>
            <person name="Mereny Z."/>
            <person name="Hegedus B."/>
            <person name="Baldrian P."/>
            <person name="Stursova M."/>
            <person name="Weitz H."/>
            <person name="Taylor A."/>
            <person name="Grigoriev I.V."/>
            <person name="Nagy L.G."/>
            <person name="Martin F."/>
            <person name="Kauserud H."/>
        </authorList>
    </citation>
    <scope>NUCLEOTIDE SEQUENCE</scope>
    <source>
        <strain evidence="4">CBHHK173m</strain>
    </source>
</reference>
<feature type="transmembrane region" description="Helical" evidence="2">
    <location>
        <begin position="140"/>
        <end position="162"/>
    </location>
</feature>
<comment type="caution">
    <text evidence="4">The sequence shown here is derived from an EMBL/GenBank/DDBJ whole genome shotgun (WGS) entry which is preliminary data.</text>
</comment>
<evidence type="ECO:0000256" key="1">
    <source>
        <dbReference type="SAM" id="MobiDB-lite"/>
    </source>
</evidence>
<evidence type="ECO:0000259" key="3">
    <source>
        <dbReference type="Pfam" id="PF20152"/>
    </source>
</evidence>
<organism evidence="4 5">
    <name type="scientific">Mycena belliarum</name>
    <dbReference type="NCBI Taxonomy" id="1033014"/>
    <lineage>
        <taxon>Eukaryota</taxon>
        <taxon>Fungi</taxon>
        <taxon>Dikarya</taxon>
        <taxon>Basidiomycota</taxon>
        <taxon>Agaricomycotina</taxon>
        <taxon>Agaricomycetes</taxon>
        <taxon>Agaricomycetidae</taxon>
        <taxon>Agaricales</taxon>
        <taxon>Marasmiineae</taxon>
        <taxon>Mycenaceae</taxon>
        <taxon>Mycena</taxon>
    </lineage>
</organism>
<feature type="transmembrane region" description="Helical" evidence="2">
    <location>
        <begin position="110"/>
        <end position="128"/>
    </location>
</feature>
<gene>
    <name evidence="4" type="ORF">B0H15DRAFT_949427</name>
</gene>
<feature type="transmembrane region" description="Helical" evidence="2">
    <location>
        <begin position="67"/>
        <end position="90"/>
    </location>
</feature>
<evidence type="ECO:0000313" key="5">
    <source>
        <dbReference type="Proteomes" id="UP001222325"/>
    </source>
</evidence>
<keyword evidence="2" id="KW-0472">Membrane</keyword>
<feature type="transmembrane region" description="Helical" evidence="2">
    <location>
        <begin position="249"/>
        <end position="269"/>
    </location>
</feature>
<feature type="domain" description="DUF6534" evidence="3">
    <location>
        <begin position="188"/>
        <end position="273"/>
    </location>
</feature>
<keyword evidence="2" id="KW-0812">Transmembrane</keyword>
<dbReference type="PANTHER" id="PTHR40465:SF1">
    <property type="entry name" value="DUF6534 DOMAIN-CONTAINING PROTEIN"/>
    <property type="match status" value="1"/>
</dbReference>
<feature type="region of interest" description="Disordered" evidence="1">
    <location>
        <begin position="325"/>
        <end position="358"/>
    </location>
</feature>
<feature type="transmembrane region" description="Helical" evidence="2">
    <location>
        <begin position="182"/>
        <end position="202"/>
    </location>
</feature>
<dbReference type="InterPro" id="IPR045339">
    <property type="entry name" value="DUF6534"/>
</dbReference>
<sequence length="358" mass="39012">MDDADAAVAAAQQAAALAAAARLFTRDNTLGALLVGFAASSVVYGVLLTQAWTYFGRYNSDSTAYKLLVVLIILLESVDQAFVGHFVYYYTVTQSGNPLALVTGSMTWSVIIQQVVGSVVGTIVKCCFATRVYRFSERNIFVAGLIIILSLGELGVACVFTYKALGLRNVPEVFHLRTLATTALGLGAFTDLLTAASLFFFLRRLRTGYSTTDSLVRRLVRDAINTGFVTTAASAATVLLFNLMPTNLLFVATYFLLAKLYGISLLATLNTRRAVRGRGTDQEAEMSSSHHPRTRTRTHEETNMFHLGTRLPAAHEGEFAPREAWDTDVKPGFPPLPSPVEAYPSSGPSNQYEPRWAI</sequence>
<keyword evidence="2" id="KW-1133">Transmembrane helix</keyword>
<feature type="region of interest" description="Disordered" evidence="1">
    <location>
        <begin position="277"/>
        <end position="301"/>
    </location>
</feature>
<dbReference type="Pfam" id="PF20152">
    <property type="entry name" value="DUF6534"/>
    <property type="match status" value="1"/>
</dbReference>
<dbReference type="PANTHER" id="PTHR40465">
    <property type="entry name" value="CHROMOSOME 1, WHOLE GENOME SHOTGUN SEQUENCE"/>
    <property type="match status" value="1"/>
</dbReference>
<feature type="transmembrane region" description="Helical" evidence="2">
    <location>
        <begin position="30"/>
        <end position="55"/>
    </location>
</feature>
<name>A0AAD6U336_9AGAR</name>
<keyword evidence="5" id="KW-1185">Reference proteome</keyword>
<dbReference type="EMBL" id="JARJCN010000025">
    <property type="protein sequence ID" value="KAJ7088796.1"/>
    <property type="molecule type" value="Genomic_DNA"/>
</dbReference>
<proteinExistence type="predicted"/>